<evidence type="ECO:0000313" key="8">
    <source>
        <dbReference type="Proteomes" id="UP000054144"/>
    </source>
</evidence>
<keyword evidence="3" id="KW-0378">Hydrolase</keyword>
<evidence type="ECO:0000256" key="2">
    <source>
        <dbReference type="ARBA" id="ARBA00022729"/>
    </source>
</evidence>
<feature type="non-terminal residue" evidence="7">
    <location>
        <position position="1"/>
    </location>
</feature>
<dbReference type="OrthoDB" id="103349at2759"/>
<accession>A0A0D7ANV5</accession>
<dbReference type="AlphaFoldDB" id="A0A0D7ANV5"/>
<dbReference type="InterPro" id="IPR000917">
    <property type="entry name" value="Sulfatase_N"/>
</dbReference>
<dbReference type="PROSITE" id="PS00523">
    <property type="entry name" value="SULFATASE_1"/>
    <property type="match status" value="1"/>
</dbReference>
<keyword evidence="4" id="KW-0325">Glycoprotein</keyword>
<dbReference type="PIRSF" id="PIRSF036666">
    <property type="entry name" value="G6S"/>
    <property type="match status" value="1"/>
</dbReference>
<feature type="domain" description="Sulfatase N-terminal" evidence="6">
    <location>
        <begin position="3"/>
        <end position="342"/>
    </location>
</feature>
<keyword evidence="8" id="KW-1185">Reference proteome</keyword>
<dbReference type="PANTHER" id="PTHR43108">
    <property type="entry name" value="N-ACETYLGLUCOSAMINE-6-SULFATASE FAMILY MEMBER"/>
    <property type="match status" value="1"/>
</dbReference>
<evidence type="ECO:0000313" key="7">
    <source>
        <dbReference type="EMBL" id="KIY53242.1"/>
    </source>
</evidence>
<dbReference type="Proteomes" id="UP000054144">
    <property type="component" value="Unassembled WGS sequence"/>
</dbReference>
<dbReference type="InterPro" id="IPR017850">
    <property type="entry name" value="Alkaline_phosphatase_core_sf"/>
</dbReference>
<proteinExistence type="inferred from homology"/>
<feature type="modified residue" description="3-oxoalanine (Cys)" evidence="5">
    <location>
        <position position="47"/>
    </location>
</feature>
<dbReference type="Gene3D" id="3.40.720.10">
    <property type="entry name" value="Alkaline Phosphatase, subunit A"/>
    <property type="match status" value="1"/>
</dbReference>
<protein>
    <submittedName>
        <fullName evidence="7">Putative arylsulfatase</fullName>
    </submittedName>
</protein>
<comment type="similarity">
    <text evidence="1">Belongs to the sulfatase family.</text>
</comment>
<dbReference type="SUPFAM" id="SSF53649">
    <property type="entry name" value="Alkaline phosphatase-like"/>
    <property type="match status" value="1"/>
</dbReference>
<gene>
    <name evidence="7" type="ORF">FISHEDRAFT_13300</name>
</gene>
<dbReference type="InterPro" id="IPR012251">
    <property type="entry name" value="GlcNAc_6-SO4ase"/>
</dbReference>
<dbReference type="PANTHER" id="PTHR43108:SF8">
    <property type="entry name" value="SD21168P"/>
    <property type="match status" value="1"/>
</dbReference>
<evidence type="ECO:0000256" key="3">
    <source>
        <dbReference type="ARBA" id="ARBA00022801"/>
    </source>
</evidence>
<dbReference type="GO" id="GO:0030203">
    <property type="term" value="P:glycosaminoglycan metabolic process"/>
    <property type="evidence" value="ECO:0007669"/>
    <property type="project" value="InterPro"/>
</dbReference>
<dbReference type="InterPro" id="IPR024607">
    <property type="entry name" value="Sulfatase_CS"/>
</dbReference>
<comment type="PTM">
    <text evidence="5">The conversion to 3-oxoalanine (also known as C-formylglycine, FGly), of a serine or cysteine residue in prokaryotes and of a cysteine residue in eukaryotes, is critical for catalytic activity.</text>
</comment>
<organism evidence="7 8">
    <name type="scientific">Fistulina hepatica ATCC 64428</name>
    <dbReference type="NCBI Taxonomy" id="1128425"/>
    <lineage>
        <taxon>Eukaryota</taxon>
        <taxon>Fungi</taxon>
        <taxon>Dikarya</taxon>
        <taxon>Basidiomycota</taxon>
        <taxon>Agaricomycotina</taxon>
        <taxon>Agaricomycetes</taxon>
        <taxon>Agaricomycetidae</taxon>
        <taxon>Agaricales</taxon>
        <taxon>Fistulinaceae</taxon>
        <taxon>Fistulina</taxon>
    </lineage>
</organism>
<name>A0A0D7ANV5_9AGAR</name>
<evidence type="ECO:0000256" key="4">
    <source>
        <dbReference type="ARBA" id="ARBA00023180"/>
    </source>
</evidence>
<dbReference type="CDD" id="cd16147">
    <property type="entry name" value="G6S"/>
    <property type="match status" value="1"/>
</dbReference>
<evidence type="ECO:0000256" key="5">
    <source>
        <dbReference type="PIRSR" id="PIRSR036666-50"/>
    </source>
</evidence>
<dbReference type="Pfam" id="PF00884">
    <property type="entry name" value="Sulfatase"/>
    <property type="match status" value="1"/>
</dbReference>
<dbReference type="GO" id="GO:0008449">
    <property type="term" value="F:N-acetylglucosamine-6-sulfatase activity"/>
    <property type="evidence" value="ECO:0007669"/>
    <property type="project" value="InterPro"/>
</dbReference>
<feature type="non-terminal residue" evidence="7">
    <location>
        <position position="523"/>
    </location>
</feature>
<sequence>KPPNILFIFNDDQDLLLGSMNYLPSVVSRIQQQGMTFNNHYATVALCCPSRIAILRGQHAHNTNNTYVSAPGGGYDKLLLSGEDQDYLPNWLAQAGYHSEYIGKLLNGYGTYNFAKRPKGWDHFDGLLDPYTYIYNTPVFSENGAWPKYYPQHQTDVLHAKAINRLEKLLANPDQPWFLELAPVSPHQQFNSTGMWPPVPPSRYEQLFPGLQAPRSPNWNPVVQKKPSWVGELPYMDSASIAFADDTYRRRSQALHGLNEMFDDILDVLEASGQMDNTYIIFSADHGYHVGNHRVPAGKTLPYREDTLVPFYIRGPGIEPGSSTDLPSNHIDIAPTVLTITGLDESSWPIFLDGRPLSSYWEAKDPNKVANVTLETINIEFWGDAIIEVTGLDLNTSDSRNTYKTLRIVGGDYGYLYSHWCTNETELYDTVTDPYELSPLNVTDPANVRLASRLNGLLLVTKSCSQATCRNPWLALHPSGTVTSLPDAMNDSYDDFYNSLPQVSFQTCLDYQLISNELPLYPV</sequence>
<evidence type="ECO:0000259" key="6">
    <source>
        <dbReference type="Pfam" id="PF00884"/>
    </source>
</evidence>
<reference evidence="7 8" key="1">
    <citation type="journal article" date="2015" name="Fungal Genet. Biol.">
        <title>Evolution of novel wood decay mechanisms in Agaricales revealed by the genome sequences of Fistulina hepatica and Cylindrobasidium torrendii.</title>
        <authorList>
            <person name="Floudas D."/>
            <person name="Held B.W."/>
            <person name="Riley R."/>
            <person name="Nagy L.G."/>
            <person name="Koehler G."/>
            <person name="Ransdell A.S."/>
            <person name="Younus H."/>
            <person name="Chow J."/>
            <person name="Chiniquy J."/>
            <person name="Lipzen A."/>
            <person name="Tritt A."/>
            <person name="Sun H."/>
            <person name="Haridas S."/>
            <person name="LaButti K."/>
            <person name="Ohm R.A."/>
            <person name="Kues U."/>
            <person name="Blanchette R.A."/>
            <person name="Grigoriev I.V."/>
            <person name="Minto R.E."/>
            <person name="Hibbett D.S."/>
        </authorList>
    </citation>
    <scope>NUCLEOTIDE SEQUENCE [LARGE SCALE GENOMIC DNA]</scope>
    <source>
        <strain evidence="7 8">ATCC 64428</strain>
    </source>
</reference>
<keyword evidence="2" id="KW-0732">Signal</keyword>
<dbReference type="GO" id="GO:0005539">
    <property type="term" value="F:glycosaminoglycan binding"/>
    <property type="evidence" value="ECO:0007669"/>
    <property type="project" value="TreeGrafter"/>
</dbReference>
<evidence type="ECO:0000256" key="1">
    <source>
        <dbReference type="ARBA" id="ARBA00008779"/>
    </source>
</evidence>
<dbReference type="EMBL" id="KN881627">
    <property type="protein sequence ID" value="KIY53242.1"/>
    <property type="molecule type" value="Genomic_DNA"/>
</dbReference>